<reference evidence="2" key="1">
    <citation type="submission" date="2023-01" db="EMBL/GenBank/DDBJ databases">
        <title>Key to firefly adult light organ development and bioluminescence: homeobox transcription factors regulate luciferase expression and transportation to peroxisome.</title>
        <authorList>
            <person name="Fu X."/>
        </authorList>
    </citation>
    <scope>NUCLEOTIDE SEQUENCE [LARGE SCALE GENOMIC DNA]</scope>
</reference>
<sequence length="113" mass="12512">MNNSAVRNYILASVKTPTTLRKMPNTLHHPHHLPPVAAQGVANVQILKHQSKPYAGTLTNTAGVETQDYNIDYESQDTEDAQMDRSPIELETVSTQSLAETNRIDDNIIETAN</sequence>
<dbReference type="AlphaFoldDB" id="A0AAN7PAI6"/>
<accession>A0AAN7PAI6</accession>
<dbReference type="EMBL" id="JARPUR010000004">
    <property type="protein sequence ID" value="KAK4878501.1"/>
    <property type="molecule type" value="Genomic_DNA"/>
</dbReference>
<protein>
    <submittedName>
        <fullName evidence="1">Uncharacterized protein</fullName>
    </submittedName>
</protein>
<evidence type="ECO:0000313" key="2">
    <source>
        <dbReference type="Proteomes" id="UP001353858"/>
    </source>
</evidence>
<dbReference type="Proteomes" id="UP001353858">
    <property type="component" value="Unassembled WGS sequence"/>
</dbReference>
<evidence type="ECO:0000313" key="1">
    <source>
        <dbReference type="EMBL" id="KAK4878501.1"/>
    </source>
</evidence>
<comment type="caution">
    <text evidence="1">The sequence shown here is derived from an EMBL/GenBank/DDBJ whole genome shotgun (WGS) entry which is preliminary data.</text>
</comment>
<proteinExistence type="predicted"/>
<gene>
    <name evidence="1" type="ORF">RN001_011007</name>
</gene>
<keyword evidence="2" id="KW-1185">Reference proteome</keyword>
<organism evidence="1 2">
    <name type="scientific">Aquatica leii</name>
    <dbReference type="NCBI Taxonomy" id="1421715"/>
    <lineage>
        <taxon>Eukaryota</taxon>
        <taxon>Metazoa</taxon>
        <taxon>Ecdysozoa</taxon>
        <taxon>Arthropoda</taxon>
        <taxon>Hexapoda</taxon>
        <taxon>Insecta</taxon>
        <taxon>Pterygota</taxon>
        <taxon>Neoptera</taxon>
        <taxon>Endopterygota</taxon>
        <taxon>Coleoptera</taxon>
        <taxon>Polyphaga</taxon>
        <taxon>Elateriformia</taxon>
        <taxon>Elateroidea</taxon>
        <taxon>Lampyridae</taxon>
        <taxon>Luciolinae</taxon>
        <taxon>Aquatica</taxon>
    </lineage>
</organism>
<name>A0AAN7PAI6_9COLE</name>